<sequence>MKAFLKISLLFFLISSALCATLYLGLGLLVSLHSAKPEKADVIVVLGGDDGLRVKKGGDLYKAGYARHILLTGIDSRYYHPDRPNWRERRLIQRGVPRKNIVVDTWSETSWEEAENTSDLMDKNGWKSALVVSDPPHMLRLNKTWKKVFAGSGKRFRLVATEPAWWHPLFWWRNDISYRFVISELQKNIYYLVAYY</sequence>
<dbReference type="EMBL" id="CP017305">
    <property type="protein sequence ID" value="AOS83625.1"/>
    <property type="molecule type" value="Genomic_DNA"/>
</dbReference>
<proteinExistence type="predicted"/>
<dbReference type="GO" id="GO:0000270">
    <property type="term" value="P:peptidoglycan metabolic process"/>
    <property type="evidence" value="ECO:0007669"/>
    <property type="project" value="TreeGrafter"/>
</dbReference>
<dbReference type="OrthoDB" id="9782395at2"/>
<protein>
    <recommendedName>
        <fullName evidence="1">DUF218 domain-containing protein</fullName>
    </recommendedName>
</protein>
<organism evidence="2 3">
    <name type="scientific">Chlorobaculum limnaeum</name>
    <dbReference type="NCBI Taxonomy" id="274537"/>
    <lineage>
        <taxon>Bacteria</taxon>
        <taxon>Pseudomonadati</taxon>
        <taxon>Chlorobiota</taxon>
        <taxon>Chlorobiia</taxon>
        <taxon>Chlorobiales</taxon>
        <taxon>Chlorobiaceae</taxon>
        <taxon>Chlorobaculum</taxon>
    </lineage>
</organism>
<dbReference type="InterPro" id="IPR003848">
    <property type="entry name" value="DUF218"/>
</dbReference>
<dbReference type="Pfam" id="PF02698">
    <property type="entry name" value="DUF218"/>
    <property type="match status" value="1"/>
</dbReference>
<dbReference type="PANTHER" id="PTHR30336">
    <property type="entry name" value="INNER MEMBRANE PROTEIN, PROBABLE PERMEASE"/>
    <property type="match status" value="1"/>
</dbReference>
<dbReference type="GO" id="GO:0043164">
    <property type="term" value="P:Gram-negative-bacterium-type cell wall biogenesis"/>
    <property type="evidence" value="ECO:0007669"/>
    <property type="project" value="TreeGrafter"/>
</dbReference>
<evidence type="ECO:0000259" key="1">
    <source>
        <dbReference type="Pfam" id="PF02698"/>
    </source>
</evidence>
<keyword evidence="3" id="KW-1185">Reference proteome</keyword>
<dbReference type="GO" id="GO:0005886">
    <property type="term" value="C:plasma membrane"/>
    <property type="evidence" value="ECO:0007669"/>
    <property type="project" value="TreeGrafter"/>
</dbReference>
<name>A0A1D8D284_CHLLM</name>
<evidence type="ECO:0000313" key="2">
    <source>
        <dbReference type="EMBL" id="AOS83625.1"/>
    </source>
</evidence>
<gene>
    <name evidence="2" type="ORF">BIU88_05360</name>
</gene>
<reference evidence="2" key="1">
    <citation type="submission" date="2016-09" db="EMBL/GenBank/DDBJ databases">
        <title>Genome sequence of Chlorobaculum limnaeum.</title>
        <authorList>
            <person name="Liu Z."/>
            <person name="Tank M."/>
            <person name="Bryant D.A."/>
        </authorList>
    </citation>
    <scope>NUCLEOTIDE SEQUENCE [LARGE SCALE GENOMIC DNA]</scope>
    <source>
        <strain evidence="2">DSM 1677</strain>
    </source>
</reference>
<accession>A0A1D8D284</accession>
<dbReference type="CDD" id="cd06259">
    <property type="entry name" value="YdcF-like"/>
    <property type="match status" value="1"/>
</dbReference>
<dbReference type="InterPro" id="IPR051599">
    <property type="entry name" value="Cell_Envelope_Assoc"/>
</dbReference>
<dbReference type="RefSeq" id="WP_069809367.1">
    <property type="nucleotide sequence ID" value="NZ_CP017305.1"/>
</dbReference>
<evidence type="ECO:0000313" key="3">
    <source>
        <dbReference type="Proteomes" id="UP000095185"/>
    </source>
</evidence>
<dbReference type="STRING" id="274537.BIU88_05360"/>
<dbReference type="Proteomes" id="UP000095185">
    <property type="component" value="Chromosome"/>
</dbReference>
<dbReference type="PANTHER" id="PTHR30336:SF4">
    <property type="entry name" value="ENVELOPE BIOGENESIS FACTOR ELYC"/>
    <property type="match status" value="1"/>
</dbReference>
<dbReference type="InterPro" id="IPR014729">
    <property type="entry name" value="Rossmann-like_a/b/a_fold"/>
</dbReference>
<dbReference type="Gene3D" id="3.40.50.620">
    <property type="entry name" value="HUPs"/>
    <property type="match status" value="1"/>
</dbReference>
<feature type="domain" description="DUF218" evidence="1">
    <location>
        <begin position="41"/>
        <end position="159"/>
    </location>
</feature>
<dbReference type="KEGG" id="clz:BIU88_05360"/>
<dbReference type="AlphaFoldDB" id="A0A1D8D284"/>